<dbReference type="InterPro" id="IPR002938">
    <property type="entry name" value="FAD-bd"/>
</dbReference>
<dbReference type="PANTHER" id="PTHR13789:SF315">
    <property type="entry name" value="FAD-DEPENDENT MONOOXYGENASE MDPD"/>
    <property type="match status" value="1"/>
</dbReference>
<reference evidence="8" key="1">
    <citation type="submission" date="2020-04" db="EMBL/GenBank/DDBJ databases">
        <title>Draft genome resource of the tomato pathogen Pseudocercospora fuligena.</title>
        <authorList>
            <person name="Zaccaron A."/>
        </authorList>
    </citation>
    <scope>NUCLEOTIDE SEQUENCE</scope>
    <source>
        <strain evidence="8">PF001</strain>
    </source>
</reference>
<dbReference type="PRINTS" id="PR00420">
    <property type="entry name" value="RNGMNOXGNASE"/>
</dbReference>
<dbReference type="GO" id="GO:0071949">
    <property type="term" value="F:FAD binding"/>
    <property type="evidence" value="ECO:0007669"/>
    <property type="project" value="InterPro"/>
</dbReference>
<sequence length="473" mass="52396">MTADVRRRPSNGTSVLISGAGVGGLMAALELWRKGCDVRILERTKTNHTQGDSFNIGQTAIDGLRHWPELQKRNEEIAYNPLIAYCNHRGERLAGPFDPSSVFSEHAAKREKPLRMYRHSRPKFHAMLLEQLSKVGIEVEYGNEVVDYFEEAETSKAGIIVKDGLRYTADLVVAADGVRSQSWSLVAGQPVPARKSGDAILRTSYPVELALADPIIAERFPLTEEGRTVIELWTGPDMHVAMWRNEDEMQYAIHRPDPGTSEESWSHKVRPEEALAFTSTIEGWPEVGNRVIKATPPDLLVDWKLMWREPQPISVSPGGRVVQIGDAAHTFLPSSGNGGTQAIEDAISLAACLTAAGSKENIPDAARVHQLLRFERVSCLQAFGVANLEARNTKKNGGDNSKARVRFGKWIIDHDPENYANEKYESALAHLKTGAPFKNTNIPPGMEYVPWTIDGLIPAHERGEKTVLDGDWD</sequence>
<dbReference type="OrthoDB" id="16820at2759"/>
<dbReference type="PANTHER" id="PTHR13789">
    <property type="entry name" value="MONOOXYGENASE"/>
    <property type="match status" value="1"/>
</dbReference>
<evidence type="ECO:0000256" key="2">
    <source>
        <dbReference type="ARBA" id="ARBA00007992"/>
    </source>
</evidence>
<dbReference type="SUPFAM" id="SSF51905">
    <property type="entry name" value="FAD/NAD(P)-binding domain"/>
    <property type="match status" value="1"/>
</dbReference>
<evidence type="ECO:0000313" key="8">
    <source>
        <dbReference type="EMBL" id="KAF7198547.1"/>
    </source>
</evidence>
<comment type="similarity">
    <text evidence="2">Belongs to the paxM FAD-dependent monooxygenase family.</text>
</comment>
<evidence type="ECO:0000313" key="9">
    <source>
        <dbReference type="Proteomes" id="UP000660729"/>
    </source>
</evidence>
<keyword evidence="3" id="KW-0285">Flavoprotein</keyword>
<accession>A0A8H6RX51</accession>
<evidence type="ECO:0000259" key="7">
    <source>
        <dbReference type="Pfam" id="PF01494"/>
    </source>
</evidence>
<evidence type="ECO:0000256" key="6">
    <source>
        <dbReference type="ARBA" id="ARBA00023033"/>
    </source>
</evidence>
<comment type="caution">
    <text evidence="8">The sequence shown here is derived from an EMBL/GenBank/DDBJ whole genome shotgun (WGS) entry which is preliminary data.</text>
</comment>
<dbReference type="Pfam" id="PF01494">
    <property type="entry name" value="FAD_binding_3"/>
    <property type="match status" value="1"/>
</dbReference>
<evidence type="ECO:0000256" key="4">
    <source>
        <dbReference type="ARBA" id="ARBA00022827"/>
    </source>
</evidence>
<dbReference type="EMBL" id="JABCIY010000001">
    <property type="protein sequence ID" value="KAF7198547.1"/>
    <property type="molecule type" value="Genomic_DNA"/>
</dbReference>
<evidence type="ECO:0000256" key="1">
    <source>
        <dbReference type="ARBA" id="ARBA00001974"/>
    </source>
</evidence>
<keyword evidence="4" id="KW-0274">FAD</keyword>
<keyword evidence="5" id="KW-0560">Oxidoreductase</keyword>
<dbReference type="InterPro" id="IPR036188">
    <property type="entry name" value="FAD/NAD-bd_sf"/>
</dbReference>
<gene>
    <name evidence="8" type="ORF">HII31_00286</name>
</gene>
<keyword evidence="6 8" id="KW-0503">Monooxygenase</keyword>
<proteinExistence type="inferred from homology"/>
<dbReference type="Gene3D" id="3.50.50.60">
    <property type="entry name" value="FAD/NAD(P)-binding domain"/>
    <property type="match status" value="1"/>
</dbReference>
<feature type="domain" description="FAD-binding" evidence="7">
    <location>
        <begin position="13"/>
        <end position="355"/>
    </location>
</feature>
<dbReference type="GO" id="GO:0004497">
    <property type="term" value="F:monooxygenase activity"/>
    <property type="evidence" value="ECO:0007669"/>
    <property type="project" value="UniProtKB-KW"/>
</dbReference>
<protein>
    <submittedName>
        <fullName evidence="8">FAD-dependent monooxygenase mdpD</fullName>
    </submittedName>
</protein>
<dbReference type="Proteomes" id="UP000660729">
    <property type="component" value="Unassembled WGS sequence"/>
</dbReference>
<dbReference type="InterPro" id="IPR050493">
    <property type="entry name" value="FAD-dep_Monooxygenase_BioMet"/>
</dbReference>
<comment type="cofactor">
    <cofactor evidence="1">
        <name>FAD</name>
        <dbReference type="ChEBI" id="CHEBI:57692"/>
    </cofactor>
</comment>
<name>A0A8H6RX51_9PEZI</name>
<dbReference type="AlphaFoldDB" id="A0A8H6RX51"/>
<evidence type="ECO:0000256" key="5">
    <source>
        <dbReference type="ARBA" id="ARBA00023002"/>
    </source>
</evidence>
<organism evidence="8 9">
    <name type="scientific">Pseudocercospora fuligena</name>
    <dbReference type="NCBI Taxonomy" id="685502"/>
    <lineage>
        <taxon>Eukaryota</taxon>
        <taxon>Fungi</taxon>
        <taxon>Dikarya</taxon>
        <taxon>Ascomycota</taxon>
        <taxon>Pezizomycotina</taxon>
        <taxon>Dothideomycetes</taxon>
        <taxon>Dothideomycetidae</taxon>
        <taxon>Mycosphaerellales</taxon>
        <taxon>Mycosphaerellaceae</taxon>
        <taxon>Pseudocercospora</taxon>
    </lineage>
</organism>
<keyword evidence="9" id="KW-1185">Reference proteome</keyword>
<evidence type="ECO:0000256" key="3">
    <source>
        <dbReference type="ARBA" id="ARBA00022630"/>
    </source>
</evidence>